<dbReference type="InterPro" id="IPR001387">
    <property type="entry name" value="Cro/C1-type_HTH"/>
</dbReference>
<dbReference type="EMBL" id="RBTP01000012">
    <property type="protein sequence ID" value="RMT84097.1"/>
    <property type="molecule type" value="Genomic_DNA"/>
</dbReference>
<evidence type="ECO:0000256" key="1">
    <source>
        <dbReference type="SAM" id="Phobius"/>
    </source>
</evidence>
<protein>
    <submittedName>
        <fullName evidence="3">Helix-hairpin-helix DNA-binding motif-containing protein</fullName>
    </submittedName>
</protein>
<dbReference type="SUPFAM" id="SSF47413">
    <property type="entry name" value="lambda repressor-like DNA-binding domains"/>
    <property type="match status" value="1"/>
</dbReference>
<keyword evidence="1" id="KW-0472">Membrane</keyword>
<dbReference type="AlphaFoldDB" id="A0A3M5PIT9"/>
<gene>
    <name evidence="3" type="ORF">ALP40_02704</name>
</gene>
<dbReference type="InterPro" id="IPR010982">
    <property type="entry name" value="Lambda_DNA-bd_dom_sf"/>
</dbReference>
<feature type="domain" description="HTH cro/C1-type" evidence="2">
    <location>
        <begin position="49"/>
        <end position="102"/>
    </location>
</feature>
<dbReference type="GO" id="GO:0003677">
    <property type="term" value="F:DNA binding"/>
    <property type="evidence" value="ECO:0007669"/>
    <property type="project" value="UniProtKB-KW"/>
</dbReference>
<dbReference type="Gene3D" id="1.10.260.40">
    <property type="entry name" value="lambda repressor-like DNA-binding domains"/>
    <property type="match status" value="1"/>
</dbReference>
<keyword evidence="3" id="KW-0238">DNA-binding</keyword>
<evidence type="ECO:0000259" key="2">
    <source>
        <dbReference type="PROSITE" id="PS50943"/>
    </source>
</evidence>
<keyword evidence="1" id="KW-1133">Transmembrane helix</keyword>
<dbReference type="PROSITE" id="PS50943">
    <property type="entry name" value="HTH_CROC1"/>
    <property type="match status" value="1"/>
</dbReference>
<evidence type="ECO:0000313" key="4">
    <source>
        <dbReference type="Proteomes" id="UP000273854"/>
    </source>
</evidence>
<sequence>MLCGVLDLKPISVAAIYAFLAPLFLQYCLEILGRQFLEDSFMPGIGPRLKRERLRLKLSQSALGAIGGVETNAQGNYENGIRSPRADYLSRIADAGIDVSYVVTGFSLERSTPQIEGHANSDSERLNRVIGRLHGSLHEVMQNLYHVTRLVEARSEVDTLGASHLETIKGDAEAITIATVRLIYMTARLR</sequence>
<evidence type="ECO:0000313" key="3">
    <source>
        <dbReference type="EMBL" id="RMT84097.1"/>
    </source>
</evidence>
<keyword evidence="1" id="KW-0812">Transmembrane</keyword>
<dbReference type="SMART" id="SM00530">
    <property type="entry name" value="HTH_XRE"/>
    <property type="match status" value="1"/>
</dbReference>
<reference evidence="3 4" key="1">
    <citation type="submission" date="2018-08" db="EMBL/GenBank/DDBJ databases">
        <title>Recombination of ecologically and evolutionarily significant loci maintains genetic cohesion in the Pseudomonas syringae species complex.</title>
        <authorList>
            <person name="Dillon M."/>
            <person name="Thakur S."/>
            <person name="Almeida R.N.D."/>
            <person name="Weir B.S."/>
            <person name="Guttman D.S."/>
        </authorList>
    </citation>
    <scope>NUCLEOTIDE SEQUENCE [LARGE SCALE GENOMIC DNA]</scope>
    <source>
        <strain evidence="3 4">ICMP 19473</strain>
    </source>
</reference>
<proteinExistence type="predicted"/>
<dbReference type="CDD" id="cd00093">
    <property type="entry name" value="HTH_XRE"/>
    <property type="match status" value="1"/>
</dbReference>
<dbReference type="Pfam" id="PF01381">
    <property type="entry name" value="HTH_3"/>
    <property type="match status" value="1"/>
</dbReference>
<name>A0A3M5PIT9_PSEVI</name>
<accession>A0A3M5PIT9</accession>
<comment type="caution">
    <text evidence="3">The sequence shown here is derived from an EMBL/GenBank/DDBJ whole genome shotgun (WGS) entry which is preliminary data.</text>
</comment>
<organism evidence="3 4">
    <name type="scientific">Pseudomonas viridiflava</name>
    <name type="common">Phytomonas viridiflava</name>
    <dbReference type="NCBI Taxonomy" id="33069"/>
    <lineage>
        <taxon>Bacteria</taxon>
        <taxon>Pseudomonadati</taxon>
        <taxon>Pseudomonadota</taxon>
        <taxon>Gammaproteobacteria</taxon>
        <taxon>Pseudomonadales</taxon>
        <taxon>Pseudomonadaceae</taxon>
        <taxon>Pseudomonas</taxon>
    </lineage>
</organism>
<feature type="transmembrane region" description="Helical" evidence="1">
    <location>
        <begin position="12"/>
        <end position="32"/>
    </location>
</feature>
<dbReference type="Proteomes" id="UP000273854">
    <property type="component" value="Unassembled WGS sequence"/>
</dbReference>